<dbReference type="PANTHER" id="PTHR30345">
    <property type="entry name" value="RIBOSE-5-PHOSPHATE ISOMERASE B"/>
    <property type="match status" value="1"/>
</dbReference>
<keyword evidence="3 4" id="KW-0413">Isomerase</keyword>
<evidence type="ECO:0000313" key="4">
    <source>
        <dbReference type="EMBL" id="SUN63979.1"/>
    </source>
</evidence>
<protein>
    <submittedName>
        <fullName evidence="4">Ribose/galactose Isomerase</fullName>
    </submittedName>
</protein>
<evidence type="ECO:0000313" key="5">
    <source>
        <dbReference type="Proteomes" id="UP000254924"/>
    </source>
</evidence>
<gene>
    <name evidence="4" type="ORF">NCTC12224_02721</name>
</gene>
<dbReference type="Pfam" id="PF02502">
    <property type="entry name" value="LacAB_rpiB"/>
    <property type="match status" value="1"/>
</dbReference>
<proteinExistence type="inferred from homology"/>
<dbReference type="PANTHER" id="PTHR30345:SF6">
    <property type="entry name" value="RIBOSE 5-PHOSPHATE ISOMERASE"/>
    <property type="match status" value="1"/>
</dbReference>
<keyword evidence="5" id="KW-1185">Reference proteome</keyword>
<evidence type="ECO:0000256" key="3">
    <source>
        <dbReference type="ARBA" id="ARBA00023235"/>
    </source>
</evidence>
<organism evidence="4 5">
    <name type="scientific">Streptococcus hyointestinalis</name>
    <dbReference type="NCBI Taxonomy" id="1337"/>
    <lineage>
        <taxon>Bacteria</taxon>
        <taxon>Bacillati</taxon>
        <taxon>Bacillota</taxon>
        <taxon>Bacilli</taxon>
        <taxon>Lactobacillales</taxon>
        <taxon>Streptococcaceae</taxon>
        <taxon>Streptococcus</taxon>
    </lineage>
</organism>
<keyword evidence="2" id="KW-0423">Lactose metabolism</keyword>
<sequence>MKIGVIQASTRTSINDLLFQSVQRAVKGQHDVVNLGVFPDETETYSYVEVAVMISLLIETQSLDFVVTGCSSGQGMMMACNSLPGLRCGFVQTPQDAYLFERINDGNVVSLPLGLNFGWSGELNLQYTLDKLFDGEFGVGYPKEDAKRKRQENQLLVDLAALTKRTFLEIMDDLDPKLLHKILNRERFYSYMMANGSQSSLLEKLSKIKLTEVSSNK</sequence>
<dbReference type="AlphaFoldDB" id="A0A380KH93"/>
<dbReference type="NCBIfam" id="NF006753">
    <property type="entry name" value="PRK09273.1"/>
    <property type="match status" value="1"/>
</dbReference>
<dbReference type="Proteomes" id="UP000254924">
    <property type="component" value="Unassembled WGS sequence"/>
</dbReference>
<dbReference type="GeneID" id="78357940"/>
<accession>A0A380KH93</accession>
<comment type="similarity">
    <text evidence="1">Belongs to the LacAB/RpiB family.</text>
</comment>
<dbReference type="RefSeq" id="WP_115271515.1">
    <property type="nucleotide sequence ID" value="NZ_JBNPOC010000014.1"/>
</dbReference>
<evidence type="ECO:0000256" key="2">
    <source>
        <dbReference type="ARBA" id="ARBA00022736"/>
    </source>
</evidence>
<reference evidence="4 5" key="1">
    <citation type="submission" date="2018-06" db="EMBL/GenBank/DDBJ databases">
        <authorList>
            <consortium name="Pathogen Informatics"/>
            <person name="Doyle S."/>
        </authorList>
    </citation>
    <scope>NUCLEOTIDE SEQUENCE [LARGE SCALE GENOMIC DNA]</scope>
    <source>
        <strain evidence="4 5">NCTC12224</strain>
    </source>
</reference>
<evidence type="ECO:0000256" key="1">
    <source>
        <dbReference type="ARBA" id="ARBA00008754"/>
    </source>
</evidence>
<dbReference type="OrthoDB" id="1778624at2"/>
<dbReference type="GO" id="GO:0005988">
    <property type="term" value="P:lactose metabolic process"/>
    <property type="evidence" value="ECO:0007669"/>
    <property type="project" value="UniProtKB-KW"/>
</dbReference>
<dbReference type="EMBL" id="UHFN01000007">
    <property type="protein sequence ID" value="SUN63979.1"/>
    <property type="molecule type" value="Genomic_DNA"/>
</dbReference>
<name>A0A380KH93_9STRE</name>
<dbReference type="SUPFAM" id="SSF89623">
    <property type="entry name" value="Ribose/Galactose isomerase RpiB/AlsB"/>
    <property type="match status" value="1"/>
</dbReference>
<dbReference type="Gene3D" id="3.40.1400.10">
    <property type="entry name" value="Sugar-phosphate isomerase, RpiB/LacA/LacB"/>
    <property type="match status" value="1"/>
</dbReference>
<dbReference type="InterPro" id="IPR003500">
    <property type="entry name" value="RpiB_LacA_LacB"/>
</dbReference>
<dbReference type="GO" id="GO:0016861">
    <property type="term" value="F:intramolecular oxidoreductase activity, interconverting aldoses and ketoses"/>
    <property type="evidence" value="ECO:0007669"/>
    <property type="project" value="UniProtKB-ARBA"/>
</dbReference>
<dbReference type="InterPro" id="IPR036569">
    <property type="entry name" value="RpiB_LacA_LacB_sf"/>
</dbReference>